<dbReference type="SUPFAM" id="SSF47954">
    <property type="entry name" value="Cyclin-like"/>
    <property type="match status" value="1"/>
</dbReference>
<organism evidence="1 2">
    <name type="scientific">Stephania japonica</name>
    <dbReference type="NCBI Taxonomy" id="461633"/>
    <lineage>
        <taxon>Eukaryota</taxon>
        <taxon>Viridiplantae</taxon>
        <taxon>Streptophyta</taxon>
        <taxon>Embryophyta</taxon>
        <taxon>Tracheophyta</taxon>
        <taxon>Spermatophyta</taxon>
        <taxon>Magnoliopsida</taxon>
        <taxon>Ranunculales</taxon>
        <taxon>Menispermaceae</taxon>
        <taxon>Menispermoideae</taxon>
        <taxon>Cissampelideae</taxon>
        <taxon>Stephania</taxon>
    </lineage>
</organism>
<accession>A0AAP0KPD7</accession>
<dbReference type="InterPro" id="IPR036915">
    <property type="entry name" value="Cyclin-like_sf"/>
</dbReference>
<dbReference type="AlphaFoldDB" id="A0AAP0KPD7"/>
<gene>
    <name evidence="1" type="ORF">Sjap_002642</name>
</gene>
<evidence type="ECO:0000313" key="1">
    <source>
        <dbReference type="EMBL" id="KAK9155162.1"/>
    </source>
</evidence>
<keyword evidence="2" id="KW-1185">Reference proteome</keyword>
<evidence type="ECO:0000313" key="2">
    <source>
        <dbReference type="Proteomes" id="UP001417504"/>
    </source>
</evidence>
<dbReference type="Proteomes" id="UP001417504">
    <property type="component" value="Unassembled WGS sequence"/>
</dbReference>
<reference evidence="1 2" key="1">
    <citation type="submission" date="2024-01" db="EMBL/GenBank/DDBJ databases">
        <title>Genome assemblies of Stephania.</title>
        <authorList>
            <person name="Yang L."/>
        </authorList>
    </citation>
    <scope>NUCLEOTIDE SEQUENCE [LARGE SCALE GENOMIC DNA]</scope>
    <source>
        <strain evidence="1">QJT</strain>
        <tissue evidence="1">Leaf</tissue>
    </source>
</reference>
<dbReference type="EMBL" id="JBBNAE010000001">
    <property type="protein sequence ID" value="KAK9155162.1"/>
    <property type="molecule type" value="Genomic_DNA"/>
</dbReference>
<proteinExistence type="predicted"/>
<sequence>MTPAWMPLLCKHAHYEESQLRPLMVTYEKYAHPEHSHVAEITPIEKLPQ</sequence>
<name>A0AAP0KPD7_9MAGN</name>
<protein>
    <submittedName>
        <fullName evidence="1">Uncharacterized protein</fullName>
    </submittedName>
</protein>
<comment type="caution">
    <text evidence="1">The sequence shown here is derived from an EMBL/GenBank/DDBJ whole genome shotgun (WGS) entry which is preliminary data.</text>
</comment>